<evidence type="ECO:0000313" key="2">
    <source>
        <dbReference type="Proteomes" id="UP000821865"/>
    </source>
</evidence>
<proteinExistence type="predicted"/>
<dbReference type="EMBL" id="CM023480">
    <property type="protein sequence ID" value="KAH7970754.1"/>
    <property type="molecule type" value="Genomic_DNA"/>
</dbReference>
<dbReference type="Proteomes" id="UP000821865">
    <property type="component" value="Chromosome 11"/>
</dbReference>
<comment type="caution">
    <text evidence="1">The sequence shown here is derived from an EMBL/GenBank/DDBJ whole genome shotgun (WGS) entry which is preliminary data.</text>
</comment>
<sequence length="142" mass="15692">MSRSTSGINRRLRTSREHVIASIVNRVGQRQLVCLARALLRCPRVLLLDEATSRMDGDTDRIVQRTIQEGFAACTVITVAHRLHTVLACDRILVMRDGGVAEFGTVAELAANPSSVFREMALTAGIDLTTMLNVSYEKLPQR</sequence>
<organism evidence="1 2">
    <name type="scientific">Dermacentor silvarum</name>
    <name type="common">Tick</name>
    <dbReference type="NCBI Taxonomy" id="543639"/>
    <lineage>
        <taxon>Eukaryota</taxon>
        <taxon>Metazoa</taxon>
        <taxon>Ecdysozoa</taxon>
        <taxon>Arthropoda</taxon>
        <taxon>Chelicerata</taxon>
        <taxon>Arachnida</taxon>
        <taxon>Acari</taxon>
        <taxon>Parasitiformes</taxon>
        <taxon>Ixodida</taxon>
        <taxon>Ixodoidea</taxon>
        <taxon>Ixodidae</taxon>
        <taxon>Rhipicephalinae</taxon>
        <taxon>Dermacentor</taxon>
    </lineage>
</organism>
<keyword evidence="2" id="KW-1185">Reference proteome</keyword>
<accession>A0ACB8DJK1</accession>
<protein>
    <submittedName>
        <fullName evidence="1">Uncharacterized protein</fullName>
    </submittedName>
</protein>
<gene>
    <name evidence="1" type="ORF">HPB49_015080</name>
</gene>
<name>A0ACB8DJK1_DERSI</name>
<evidence type="ECO:0000313" key="1">
    <source>
        <dbReference type="EMBL" id="KAH7970754.1"/>
    </source>
</evidence>
<reference evidence="1" key="1">
    <citation type="submission" date="2020-05" db="EMBL/GenBank/DDBJ databases">
        <title>Large-scale comparative analyses of tick genomes elucidate their genetic diversity and vector capacities.</title>
        <authorList>
            <person name="Jia N."/>
            <person name="Wang J."/>
            <person name="Shi W."/>
            <person name="Du L."/>
            <person name="Sun Y."/>
            <person name="Zhan W."/>
            <person name="Jiang J."/>
            <person name="Wang Q."/>
            <person name="Zhang B."/>
            <person name="Ji P."/>
            <person name="Sakyi L.B."/>
            <person name="Cui X."/>
            <person name="Yuan T."/>
            <person name="Jiang B."/>
            <person name="Yang W."/>
            <person name="Lam T.T.-Y."/>
            <person name="Chang Q."/>
            <person name="Ding S."/>
            <person name="Wang X."/>
            <person name="Zhu J."/>
            <person name="Ruan X."/>
            <person name="Zhao L."/>
            <person name="Wei J."/>
            <person name="Que T."/>
            <person name="Du C."/>
            <person name="Cheng J."/>
            <person name="Dai P."/>
            <person name="Han X."/>
            <person name="Huang E."/>
            <person name="Gao Y."/>
            <person name="Liu J."/>
            <person name="Shao H."/>
            <person name="Ye R."/>
            <person name="Li L."/>
            <person name="Wei W."/>
            <person name="Wang X."/>
            <person name="Wang C."/>
            <person name="Yang T."/>
            <person name="Huo Q."/>
            <person name="Li W."/>
            <person name="Guo W."/>
            <person name="Chen H."/>
            <person name="Zhou L."/>
            <person name="Ni X."/>
            <person name="Tian J."/>
            <person name="Zhou Y."/>
            <person name="Sheng Y."/>
            <person name="Liu T."/>
            <person name="Pan Y."/>
            <person name="Xia L."/>
            <person name="Li J."/>
            <person name="Zhao F."/>
            <person name="Cao W."/>
        </authorList>
    </citation>
    <scope>NUCLEOTIDE SEQUENCE</scope>
    <source>
        <strain evidence="1">Dsil-2018</strain>
    </source>
</reference>